<organism evidence="1 2">
    <name type="scientific">Goodea atripinnis</name>
    <dbReference type="NCBI Taxonomy" id="208336"/>
    <lineage>
        <taxon>Eukaryota</taxon>
        <taxon>Metazoa</taxon>
        <taxon>Chordata</taxon>
        <taxon>Craniata</taxon>
        <taxon>Vertebrata</taxon>
        <taxon>Euteleostomi</taxon>
        <taxon>Actinopterygii</taxon>
        <taxon>Neopterygii</taxon>
        <taxon>Teleostei</taxon>
        <taxon>Neoteleostei</taxon>
        <taxon>Acanthomorphata</taxon>
        <taxon>Ovalentaria</taxon>
        <taxon>Atherinomorphae</taxon>
        <taxon>Cyprinodontiformes</taxon>
        <taxon>Goodeidae</taxon>
        <taxon>Goodea</taxon>
    </lineage>
</organism>
<keyword evidence="2" id="KW-1185">Reference proteome</keyword>
<evidence type="ECO:0000313" key="2">
    <source>
        <dbReference type="Proteomes" id="UP001476798"/>
    </source>
</evidence>
<comment type="caution">
    <text evidence="1">The sequence shown here is derived from an EMBL/GenBank/DDBJ whole genome shotgun (WGS) entry which is preliminary data.</text>
</comment>
<gene>
    <name evidence="1" type="ORF">GOODEAATRI_001798</name>
</gene>
<name>A0ABV0PAK1_9TELE</name>
<proteinExistence type="predicted"/>
<sequence>MKASRKCPPYSGSFPQTLRNCAGLILVYVSLLAADRMTDKTVLPDRERSLKGREERMVVAARRHGMAEICSSPFTMGVAV</sequence>
<evidence type="ECO:0000313" key="1">
    <source>
        <dbReference type="EMBL" id="MEQ2180499.1"/>
    </source>
</evidence>
<dbReference type="Proteomes" id="UP001476798">
    <property type="component" value="Unassembled WGS sequence"/>
</dbReference>
<protein>
    <submittedName>
        <fullName evidence="1">Uncharacterized protein</fullName>
    </submittedName>
</protein>
<accession>A0ABV0PAK1</accession>
<reference evidence="1 2" key="1">
    <citation type="submission" date="2021-06" db="EMBL/GenBank/DDBJ databases">
        <authorList>
            <person name="Palmer J.M."/>
        </authorList>
    </citation>
    <scope>NUCLEOTIDE SEQUENCE [LARGE SCALE GENOMIC DNA]</scope>
    <source>
        <strain evidence="1 2">GA_2019</strain>
        <tissue evidence="1">Muscle</tissue>
    </source>
</reference>
<dbReference type="EMBL" id="JAHRIO010070024">
    <property type="protein sequence ID" value="MEQ2180499.1"/>
    <property type="molecule type" value="Genomic_DNA"/>
</dbReference>